<dbReference type="NCBIfam" id="NF010552">
    <property type="entry name" value="PRK13946.1"/>
    <property type="match status" value="1"/>
</dbReference>
<feature type="binding site" evidence="11">
    <location>
        <position position="62"/>
    </location>
    <ligand>
        <name>substrate</name>
    </ligand>
</feature>
<keyword evidence="9 11" id="KW-0057">Aromatic amino acid biosynthesis</keyword>
<keyword evidence="11" id="KW-0479">Metal-binding</keyword>
<feature type="binding site" evidence="11">
    <location>
        <position position="38"/>
    </location>
    <ligand>
        <name>substrate</name>
    </ligand>
</feature>
<reference evidence="13" key="1">
    <citation type="journal article" date="2019" name="Int. J. Syst. Evol. Microbiol.">
        <title>The Global Catalogue of Microorganisms (GCM) 10K type strain sequencing project: providing services to taxonomists for standard genome sequencing and annotation.</title>
        <authorList>
            <consortium name="The Broad Institute Genomics Platform"/>
            <consortium name="The Broad Institute Genome Sequencing Center for Infectious Disease"/>
            <person name="Wu L."/>
            <person name="Ma J."/>
        </authorList>
    </citation>
    <scope>NUCLEOTIDE SEQUENCE [LARGE SCALE GENOMIC DNA]</scope>
    <source>
        <strain evidence="13">KCTC 32465</strain>
    </source>
</reference>
<feature type="binding site" evidence="11">
    <location>
        <position position="20"/>
    </location>
    <ligand>
        <name>Mg(2+)</name>
        <dbReference type="ChEBI" id="CHEBI:18420"/>
    </ligand>
</feature>
<organism evidence="12 13">
    <name type="scientific">Paramylibacter ulvae</name>
    <dbReference type="NCBI Taxonomy" id="1651968"/>
    <lineage>
        <taxon>Bacteria</taxon>
        <taxon>Pseudomonadati</taxon>
        <taxon>Pseudomonadota</taxon>
        <taxon>Alphaproteobacteria</taxon>
        <taxon>Rhodobacterales</taxon>
        <taxon>Paracoccaceae</taxon>
        <taxon>Paramylibacter</taxon>
    </lineage>
</organism>
<comment type="similarity">
    <text evidence="2 11">Belongs to the shikimate kinase family.</text>
</comment>
<comment type="caution">
    <text evidence="12">The sequence shown here is derived from an EMBL/GenBank/DDBJ whole genome shotgun (WGS) entry which is preliminary data.</text>
</comment>
<proteinExistence type="inferred from homology"/>
<sequence length="183" mass="19820">MAYRLSKTIVLVGLMGAGKTAIGTIVAQKLGCRFIDSDDEIETAAQMTIAEIFARDGEPFFRLKESQVLQRLLDGPPCLLSTGGGAFMSEDNRAVIADKGVSVWLDADLDLLWARVKAKSTRPLLRGPDPYGTLENLFIARKPKYALAQISVKASPDLSKEQMADKVIAELLNNPKSGLVKVG</sequence>
<evidence type="ECO:0000256" key="11">
    <source>
        <dbReference type="HAMAP-Rule" id="MF_00109"/>
    </source>
</evidence>
<name>A0ABQ3CTD5_9RHOB</name>
<dbReference type="Proteomes" id="UP000634455">
    <property type="component" value="Unassembled WGS sequence"/>
</dbReference>
<keyword evidence="11" id="KW-0963">Cytoplasm</keyword>
<accession>A0ABQ3CTD5</accession>
<comment type="function">
    <text evidence="11">Catalyzes the specific phosphorylation of the 3-hydroxyl group of shikimic acid using ATP as a cosubstrate.</text>
</comment>
<evidence type="ECO:0000256" key="10">
    <source>
        <dbReference type="ARBA" id="ARBA00048567"/>
    </source>
</evidence>
<evidence type="ECO:0000256" key="6">
    <source>
        <dbReference type="ARBA" id="ARBA00022741"/>
    </source>
</evidence>
<dbReference type="RefSeq" id="WP_189638626.1">
    <property type="nucleotide sequence ID" value="NZ_BMZF01000001.1"/>
</dbReference>
<evidence type="ECO:0000256" key="1">
    <source>
        <dbReference type="ARBA" id="ARBA00004842"/>
    </source>
</evidence>
<keyword evidence="11" id="KW-0460">Magnesium</keyword>
<evidence type="ECO:0000313" key="13">
    <source>
        <dbReference type="Proteomes" id="UP000634455"/>
    </source>
</evidence>
<dbReference type="InterPro" id="IPR000623">
    <property type="entry name" value="Shikimate_kinase/TSH1"/>
</dbReference>
<keyword evidence="5 11" id="KW-0808">Transferase</keyword>
<dbReference type="CDD" id="cd00464">
    <property type="entry name" value="SK"/>
    <property type="match status" value="1"/>
</dbReference>
<keyword evidence="6 11" id="KW-0547">Nucleotide-binding</keyword>
<comment type="subcellular location">
    <subcellularLocation>
        <location evidence="11">Cytoplasm</location>
    </subcellularLocation>
</comment>
<dbReference type="PANTHER" id="PTHR21087">
    <property type="entry name" value="SHIKIMATE KINASE"/>
    <property type="match status" value="1"/>
</dbReference>
<evidence type="ECO:0000313" key="12">
    <source>
        <dbReference type="EMBL" id="GHA40639.1"/>
    </source>
</evidence>
<evidence type="ECO:0000256" key="5">
    <source>
        <dbReference type="ARBA" id="ARBA00022679"/>
    </source>
</evidence>
<evidence type="ECO:0000256" key="4">
    <source>
        <dbReference type="ARBA" id="ARBA00022605"/>
    </source>
</evidence>
<gene>
    <name evidence="11 12" type="primary">aroK</name>
    <name evidence="12" type="ORF">GCM10008927_01080</name>
</gene>
<comment type="caution">
    <text evidence="11">Lacks conserved residue(s) required for the propagation of feature annotation.</text>
</comment>
<evidence type="ECO:0000256" key="9">
    <source>
        <dbReference type="ARBA" id="ARBA00023141"/>
    </source>
</evidence>
<dbReference type="EC" id="2.7.1.71" evidence="3 11"/>
<comment type="pathway">
    <text evidence="1 11">Metabolic intermediate biosynthesis; chorismate biosynthesis; chorismate from D-erythrose 4-phosphate and phosphoenolpyruvate: step 5/7.</text>
</comment>
<feature type="binding site" evidence="11">
    <location>
        <position position="141"/>
    </location>
    <ligand>
        <name>substrate</name>
    </ligand>
</feature>
<evidence type="ECO:0000256" key="3">
    <source>
        <dbReference type="ARBA" id="ARBA00012154"/>
    </source>
</evidence>
<dbReference type="Gene3D" id="3.40.50.300">
    <property type="entry name" value="P-loop containing nucleotide triphosphate hydrolases"/>
    <property type="match status" value="1"/>
</dbReference>
<feature type="binding site" evidence="11">
    <location>
        <position position="84"/>
    </location>
    <ligand>
        <name>substrate</name>
    </ligand>
</feature>
<evidence type="ECO:0000256" key="8">
    <source>
        <dbReference type="ARBA" id="ARBA00022840"/>
    </source>
</evidence>
<dbReference type="PANTHER" id="PTHR21087:SF16">
    <property type="entry name" value="SHIKIMATE KINASE 1, CHLOROPLASTIC"/>
    <property type="match status" value="1"/>
</dbReference>
<comment type="subunit">
    <text evidence="11">Monomer.</text>
</comment>
<protein>
    <recommendedName>
        <fullName evidence="3 11">Shikimate kinase</fullName>
        <shortName evidence="11">SK</shortName>
        <ecNumber evidence="3 11">2.7.1.71</ecNumber>
    </recommendedName>
</protein>
<feature type="binding site" evidence="11">
    <location>
        <position position="122"/>
    </location>
    <ligand>
        <name>ATP</name>
        <dbReference type="ChEBI" id="CHEBI:30616"/>
    </ligand>
</feature>
<dbReference type="InterPro" id="IPR023000">
    <property type="entry name" value="Shikimate_kinase_CS"/>
</dbReference>
<dbReference type="HAMAP" id="MF_00109">
    <property type="entry name" value="Shikimate_kinase"/>
    <property type="match status" value="1"/>
</dbReference>
<dbReference type="PROSITE" id="PS01128">
    <property type="entry name" value="SHIKIMATE_KINASE"/>
    <property type="match status" value="1"/>
</dbReference>
<dbReference type="GO" id="GO:0016301">
    <property type="term" value="F:kinase activity"/>
    <property type="evidence" value="ECO:0007669"/>
    <property type="project" value="UniProtKB-KW"/>
</dbReference>
<dbReference type="InterPro" id="IPR031322">
    <property type="entry name" value="Shikimate/glucono_kinase"/>
</dbReference>
<feature type="binding site" evidence="11">
    <location>
        <begin position="16"/>
        <end position="21"/>
    </location>
    <ligand>
        <name>ATP</name>
        <dbReference type="ChEBI" id="CHEBI:30616"/>
    </ligand>
</feature>
<keyword evidence="4 11" id="KW-0028">Amino-acid biosynthesis</keyword>
<dbReference type="EMBL" id="BMZF01000001">
    <property type="protein sequence ID" value="GHA40639.1"/>
    <property type="molecule type" value="Genomic_DNA"/>
</dbReference>
<dbReference type="SUPFAM" id="SSF52540">
    <property type="entry name" value="P-loop containing nucleoside triphosphate hydrolases"/>
    <property type="match status" value="1"/>
</dbReference>
<evidence type="ECO:0000256" key="7">
    <source>
        <dbReference type="ARBA" id="ARBA00022777"/>
    </source>
</evidence>
<keyword evidence="13" id="KW-1185">Reference proteome</keyword>
<keyword evidence="8 11" id="KW-0067">ATP-binding</keyword>
<evidence type="ECO:0000256" key="2">
    <source>
        <dbReference type="ARBA" id="ARBA00006997"/>
    </source>
</evidence>
<comment type="catalytic activity">
    <reaction evidence="10 11">
        <text>shikimate + ATP = 3-phosphoshikimate + ADP + H(+)</text>
        <dbReference type="Rhea" id="RHEA:13121"/>
        <dbReference type="ChEBI" id="CHEBI:15378"/>
        <dbReference type="ChEBI" id="CHEBI:30616"/>
        <dbReference type="ChEBI" id="CHEBI:36208"/>
        <dbReference type="ChEBI" id="CHEBI:145989"/>
        <dbReference type="ChEBI" id="CHEBI:456216"/>
        <dbReference type="EC" id="2.7.1.71"/>
    </reaction>
</comment>
<keyword evidence="7 11" id="KW-0418">Kinase</keyword>
<dbReference type="InterPro" id="IPR027417">
    <property type="entry name" value="P-loop_NTPase"/>
</dbReference>
<comment type="cofactor">
    <cofactor evidence="11">
        <name>Mg(2+)</name>
        <dbReference type="ChEBI" id="CHEBI:18420"/>
    </cofactor>
    <text evidence="11">Binds 1 Mg(2+) ion per subunit.</text>
</comment>
<dbReference type="Pfam" id="PF01202">
    <property type="entry name" value="SKI"/>
    <property type="match status" value="1"/>
</dbReference>
<dbReference type="PRINTS" id="PR01100">
    <property type="entry name" value="SHIKIMTKNASE"/>
</dbReference>